<evidence type="ECO:0000313" key="1">
    <source>
        <dbReference type="EMBL" id="KAH8512466.1"/>
    </source>
</evidence>
<dbReference type="GO" id="GO:0003723">
    <property type="term" value="F:RNA binding"/>
    <property type="evidence" value="ECO:0007669"/>
    <property type="project" value="InterPro"/>
</dbReference>
<name>A0A8T2Z5A7_POPDE</name>
<evidence type="ECO:0000313" key="2">
    <source>
        <dbReference type="Proteomes" id="UP000807159"/>
    </source>
</evidence>
<dbReference type="PANTHER" id="PTHR47926">
    <property type="entry name" value="PENTATRICOPEPTIDE REPEAT-CONTAINING PROTEIN"/>
    <property type="match status" value="1"/>
</dbReference>
<dbReference type="PANTHER" id="PTHR47926:SF471">
    <property type="entry name" value="DYW DOMAIN-CONTAINING PROTEIN"/>
    <property type="match status" value="1"/>
</dbReference>
<proteinExistence type="predicted"/>
<accession>A0A8T2Z5A7</accession>
<comment type="caution">
    <text evidence="1">The sequence shown here is derived from an EMBL/GenBank/DDBJ whole genome shotgun (WGS) entry which is preliminary data.</text>
</comment>
<dbReference type="GO" id="GO:0009451">
    <property type="term" value="P:RNA modification"/>
    <property type="evidence" value="ECO:0007669"/>
    <property type="project" value="InterPro"/>
</dbReference>
<dbReference type="InterPro" id="IPR046960">
    <property type="entry name" value="PPR_At4g14850-like_plant"/>
</dbReference>
<dbReference type="Proteomes" id="UP000807159">
    <property type="component" value="Chromosome 3"/>
</dbReference>
<dbReference type="InterPro" id="IPR011990">
    <property type="entry name" value="TPR-like_helical_dom_sf"/>
</dbReference>
<gene>
    <name evidence="1" type="ORF">H0E87_005928</name>
</gene>
<reference evidence="1" key="1">
    <citation type="journal article" date="2021" name="J. Hered.">
        <title>Genome Assembly of Salicaceae Populus deltoides (Eastern Cottonwood) I-69 Based on Nanopore Sequencing and Hi-C Technologies.</title>
        <authorList>
            <person name="Bai S."/>
            <person name="Wu H."/>
            <person name="Zhang J."/>
            <person name="Pan Z."/>
            <person name="Zhao W."/>
            <person name="Li Z."/>
            <person name="Tong C."/>
        </authorList>
    </citation>
    <scope>NUCLEOTIDE SEQUENCE</scope>
    <source>
        <tissue evidence="1">Leaf</tissue>
    </source>
</reference>
<sequence length="155" mass="17342">MGKLTRKYGLELNSVTVTAIIASRAWLLDLKRGKGMLREMVGKGFVFFVGSALVDMYVTCGCLEMAKVVSEQLLRKTVVAWNYLTAGFRTGKGNREVAYREGSNDPYIYSYCFIKNLSSARNWGRVRLKMKETGLKKNPLVVAGMRLTAESNHSS</sequence>
<evidence type="ECO:0008006" key="3">
    <source>
        <dbReference type="Google" id="ProtNLM"/>
    </source>
</evidence>
<organism evidence="1 2">
    <name type="scientific">Populus deltoides</name>
    <name type="common">Eastern poplar</name>
    <name type="synonym">Eastern cottonwood</name>
    <dbReference type="NCBI Taxonomy" id="3696"/>
    <lineage>
        <taxon>Eukaryota</taxon>
        <taxon>Viridiplantae</taxon>
        <taxon>Streptophyta</taxon>
        <taxon>Embryophyta</taxon>
        <taxon>Tracheophyta</taxon>
        <taxon>Spermatophyta</taxon>
        <taxon>Magnoliopsida</taxon>
        <taxon>eudicotyledons</taxon>
        <taxon>Gunneridae</taxon>
        <taxon>Pentapetalae</taxon>
        <taxon>rosids</taxon>
        <taxon>fabids</taxon>
        <taxon>Malpighiales</taxon>
        <taxon>Salicaceae</taxon>
        <taxon>Saliceae</taxon>
        <taxon>Populus</taxon>
    </lineage>
</organism>
<dbReference type="AlphaFoldDB" id="A0A8T2Z5A7"/>
<dbReference type="EMBL" id="JACEGQ020000003">
    <property type="protein sequence ID" value="KAH8512466.1"/>
    <property type="molecule type" value="Genomic_DNA"/>
</dbReference>
<dbReference type="Gene3D" id="1.25.40.10">
    <property type="entry name" value="Tetratricopeptide repeat domain"/>
    <property type="match status" value="1"/>
</dbReference>
<protein>
    <recommendedName>
        <fullName evidence="3">Pentatricopeptide repeat-containing protein</fullName>
    </recommendedName>
</protein>
<keyword evidence="2" id="KW-1185">Reference proteome</keyword>